<comment type="similarity">
    <text evidence="1">Belongs to the isocitrate and isopropylmalate dehydrogenases family.</text>
</comment>
<evidence type="ECO:0000256" key="1">
    <source>
        <dbReference type="ARBA" id="ARBA00007769"/>
    </source>
</evidence>
<dbReference type="GO" id="GO:0004449">
    <property type="term" value="F:isocitrate dehydrogenase (NAD+) activity"/>
    <property type="evidence" value="ECO:0007669"/>
    <property type="project" value="TreeGrafter"/>
</dbReference>
<dbReference type="EMBL" id="FNOV01000007">
    <property type="protein sequence ID" value="SDY28164.1"/>
    <property type="molecule type" value="Genomic_DNA"/>
</dbReference>
<proteinExistence type="inferred from homology"/>
<dbReference type="GO" id="GO:0006102">
    <property type="term" value="P:isocitrate metabolic process"/>
    <property type="evidence" value="ECO:0007669"/>
    <property type="project" value="TreeGrafter"/>
</dbReference>
<accession>A0A1H3IMX8</accession>
<protein>
    <submittedName>
        <fullName evidence="4">Isocitrate dehydrogenase (NAD+)</fullName>
    </submittedName>
</protein>
<dbReference type="InterPro" id="IPR024084">
    <property type="entry name" value="IsoPropMal-DH-like_dom"/>
</dbReference>
<dbReference type="AlphaFoldDB" id="A0A1H3IMX8"/>
<dbReference type="Pfam" id="PF00180">
    <property type="entry name" value="Iso_dh"/>
    <property type="match status" value="1"/>
</dbReference>
<keyword evidence="5" id="KW-1185">Reference proteome</keyword>
<name>A0A1H3IMX8_9BACT</name>
<evidence type="ECO:0000313" key="5">
    <source>
        <dbReference type="Proteomes" id="UP000199249"/>
    </source>
</evidence>
<dbReference type="GO" id="GO:0006099">
    <property type="term" value="P:tricarboxylic acid cycle"/>
    <property type="evidence" value="ECO:0007669"/>
    <property type="project" value="TreeGrafter"/>
</dbReference>
<dbReference type="PROSITE" id="PS00470">
    <property type="entry name" value="IDH_IMDH"/>
    <property type="match status" value="1"/>
</dbReference>
<dbReference type="PANTHER" id="PTHR11835">
    <property type="entry name" value="DECARBOXYLATING DEHYDROGENASES-ISOCITRATE, ISOPROPYLMALATE, TARTRATE"/>
    <property type="match status" value="1"/>
</dbReference>
<evidence type="ECO:0000256" key="2">
    <source>
        <dbReference type="ARBA" id="ARBA00023002"/>
    </source>
</evidence>
<dbReference type="OrthoDB" id="9806254at2"/>
<dbReference type="Proteomes" id="UP000199249">
    <property type="component" value="Unassembled WGS sequence"/>
</dbReference>
<dbReference type="GO" id="GO:0051287">
    <property type="term" value="F:NAD binding"/>
    <property type="evidence" value="ECO:0007669"/>
    <property type="project" value="InterPro"/>
</dbReference>
<reference evidence="5" key="1">
    <citation type="submission" date="2016-10" db="EMBL/GenBank/DDBJ databases">
        <authorList>
            <person name="Varghese N."/>
            <person name="Submissions S."/>
        </authorList>
    </citation>
    <scope>NUCLEOTIDE SEQUENCE [LARGE SCALE GENOMIC DNA]</scope>
    <source>
        <strain evidence="5">CGMCC 1.8975</strain>
    </source>
</reference>
<evidence type="ECO:0000313" key="4">
    <source>
        <dbReference type="EMBL" id="SDY28164.1"/>
    </source>
</evidence>
<dbReference type="PANTHER" id="PTHR11835:SF34">
    <property type="entry name" value="ISOCITRATE DEHYDROGENASE [NAD] SUBUNIT ALPHA, MITOCHONDRIAL"/>
    <property type="match status" value="1"/>
</dbReference>
<evidence type="ECO:0000259" key="3">
    <source>
        <dbReference type="SMART" id="SM01329"/>
    </source>
</evidence>
<dbReference type="Gene3D" id="3.40.718.10">
    <property type="entry name" value="Isopropylmalate Dehydrogenase"/>
    <property type="match status" value="1"/>
</dbReference>
<dbReference type="InterPro" id="IPR019818">
    <property type="entry name" value="IsoCit/isopropylmalate_DH_CS"/>
</dbReference>
<dbReference type="RefSeq" id="WP_092740197.1">
    <property type="nucleotide sequence ID" value="NZ_FNOV01000007.1"/>
</dbReference>
<keyword evidence="2" id="KW-0560">Oxidoreductase</keyword>
<dbReference type="STRING" id="651662.SAMN04488069_10754"/>
<dbReference type="SMART" id="SM01329">
    <property type="entry name" value="Iso_dh"/>
    <property type="match status" value="1"/>
</dbReference>
<sequence length="336" mass="35989">MQRITLIPGDGIGPEITKAVTDIFAAAEVPVQWEEQNAGQTTFDASGELIPQALLDSLEQNRVALKGPITTPVGKGFRSINVTLRQKYNLYQNVRPAKTTAGIASRYADSGIDLVLFRENTEGLYSGLEMYDAHNGIADSVARNTVVGARRICRAAFAYAAKHGRKKVTMAHKANILKVAGKVMLDAAQEAAREFPQIQYEEKIIDNMCMQLVIRPEQFDVIVTTNLFGDILSDLCAGLVGGLGVVAGANIGDDMAIFEAVHGSAPDIAGQGKANPTALLRSALMMLHHIGQHDKADQIEKALLLTLQDKSKCTGDLGGSASTSEFTQAIIGNLGR</sequence>
<dbReference type="SUPFAM" id="SSF53659">
    <property type="entry name" value="Isocitrate/Isopropylmalate dehydrogenase-like"/>
    <property type="match status" value="1"/>
</dbReference>
<feature type="domain" description="Isopropylmalate dehydrogenase-like" evidence="3">
    <location>
        <begin position="3"/>
        <end position="330"/>
    </location>
</feature>
<gene>
    <name evidence="4" type="ORF">SAMN04488069_10754</name>
</gene>
<organism evidence="4 5">
    <name type="scientific">Hymenobacter psychrophilus</name>
    <dbReference type="NCBI Taxonomy" id="651662"/>
    <lineage>
        <taxon>Bacteria</taxon>
        <taxon>Pseudomonadati</taxon>
        <taxon>Bacteroidota</taxon>
        <taxon>Cytophagia</taxon>
        <taxon>Cytophagales</taxon>
        <taxon>Hymenobacteraceae</taxon>
        <taxon>Hymenobacter</taxon>
    </lineage>
</organism>
<dbReference type="GO" id="GO:0000287">
    <property type="term" value="F:magnesium ion binding"/>
    <property type="evidence" value="ECO:0007669"/>
    <property type="project" value="InterPro"/>
</dbReference>